<gene>
    <name evidence="1" type="ORF">PIB30_095815</name>
</gene>
<proteinExistence type="predicted"/>
<evidence type="ECO:0000313" key="2">
    <source>
        <dbReference type="Proteomes" id="UP001341840"/>
    </source>
</evidence>
<comment type="caution">
    <text evidence="1">The sequence shown here is derived from an EMBL/GenBank/DDBJ whole genome shotgun (WGS) entry which is preliminary data.</text>
</comment>
<keyword evidence="2" id="KW-1185">Reference proteome</keyword>
<protein>
    <submittedName>
        <fullName evidence="1">Uncharacterized protein</fullName>
    </submittedName>
</protein>
<organism evidence="1 2">
    <name type="scientific">Stylosanthes scabra</name>
    <dbReference type="NCBI Taxonomy" id="79078"/>
    <lineage>
        <taxon>Eukaryota</taxon>
        <taxon>Viridiplantae</taxon>
        <taxon>Streptophyta</taxon>
        <taxon>Embryophyta</taxon>
        <taxon>Tracheophyta</taxon>
        <taxon>Spermatophyta</taxon>
        <taxon>Magnoliopsida</taxon>
        <taxon>eudicotyledons</taxon>
        <taxon>Gunneridae</taxon>
        <taxon>Pentapetalae</taxon>
        <taxon>rosids</taxon>
        <taxon>fabids</taxon>
        <taxon>Fabales</taxon>
        <taxon>Fabaceae</taxon>
        <taxon>Papilionoideae</taxon>
        <taxon>50 kb inversion clade</taxon>
        <taxon>dalbergioids sensu lato</taxon>
        <taxon>Dalbergieae</taxon>
        <taxon>Pterocarpus clade</taxon>
        <taxon>Stylosanthes</taxon>
    </lineage>
</organism>
<dbReference type="EMBL" id="JASCZI010002218">
    <property type="protein sequence ID" value="MED6115975.1"/>
    <property type="molecule type" value="Genomic_DNA"/>
</dbReference>
<sequence length="76" mass="9094">MGDVMRYFEKTDEPEGRDSRFTIWMISEAKVHSMVVEVLRCVDVSLGRVWRNRSIVCRVMWCMDVKPKLRRLTVCR</sequence>
<name>A0ABU6QV65_9FABA</name>
<accession>A0ABU6QV65</accession>
<reference evidence="1 2" key="1">
    <citation type="journal article" date="2023" name="Plants (Basel)">
        <title>Bridging the Gap: Combining Genomics and Transcriptomics Approaches to Understand Stylosanthes scabra, an Orphan Legume from the Brazilian Caatinga.</title>
        <authorList>
            <person name="Ferreira-Neto J.R.C."/>
            <person name="da Silva M.D."/>
            <person name="Binneck E."/>
            <person name="de Melo N.F."/>
            <person name="da Silva R.H."/>
            <person name="de Melo A.L.T.M."/>
            <person name="Pandolfi V."/>
            <person name="Bustamante F.O."/>
            <person name="Brasileiro-Vidal A.C."/>
            <person name="Benko-Iseppon A.M."/>
        </authorList>
    </citation>
    <scope>NUCLEOTIDE SEQUENCE [LARGE SCALE GENOMIC DNA]</scope>
    <source>
        <tissue evidence="1">Leaves</tissue>
    </source>
</reference>
<dbReference type="Proteomes" id="UP001341840">
    <property type="component" value="Unassembled WGS sequence"/>
</dbReference>
<evidence type="ECO:0000313" key="1">
    <source>
        <dbReference type="EMBL" id="MED6115975.1"/>
    </source>
</evidence>